<dbReference type="AlphaFoldDB" id="A0A1R3IXB8"/>
<evidence type="ECO:0000313" key="2">
    <source>
        <dbReference type="Proteomes" id="UP000188268"/>
    </source>
</evidence>
<keyword evidence="2" id="KW-1185">Reference proteome</keyword>
<dbReference type="EMBL" id="AWWV01009259">
    <property type="protein sequence ID" value="OMO87211.1"/>
    <property type="molecule type" value="Genomic_DNA"/>
</dbReference>
<name>A0A1R3IXB8_COCAP</name>
<proteinExistence type="predicted"/>
<protein>
    <submittedName>
        <fullName evidence="1">Uncharacterized protein</fullName>
    </submittedName>
</protein>
<evidence type="ECO:0000313" key="1">
    <source>
        <dbReference type="EMBL" id="OMO87211.1"/>
    </source>
</evidence>
<dbReference type="Gramene" id="OMO87211">
    <property type="protein sequence ID" value="OMO87211"/>
    <property type="gene ID" value="CCACVL1_09196"/>
</dbReference>
<reference evidence="1 2" key="1">
    <citation type="submission" date="2013-09" db="EMBL/GenBank/DDBJ databases">
        <title>Corchorus capsularis genome sequencing.</title>
        <authorList>
            <person name="Alam M."/>
            <person name="Haque M.S."/>
            <person name="Islam M.S."/>
            <person name="Emdad E.M."/>
            <person name="Islam M.M."/>
            <person name="Ahmed B."/>
            <person name="Halim A."/>
            <person name="Hossen Q.M.M."/>
            <person name="Hossain M.Z."/>
            <person name="Ahmed R."/>
            <person name="Khan M.M."/>
            <person name="Islam R."/>
            <person name="Rashid M.M."/>
            <person name="Khan S.A."/>
            <person name="Rahman M.S."/>
            <person name="Alam M."/>
        </authorList>
    </citation>
    <scope>NUCLEOTIDE SEQUENCE [LARGE SCALE GENOMIC DNA]</scope>
    <source>
        <strain evidence="2">cv. CVL-1</strain>
        <tissue evidence="1">Whole seedling</tissue>
    </source>
</reference>
<comment type="caution">
    <text evidence="1">The sequence shown here is derived from an EMBL/GenBank/DDBJ whole genome shotgun (WGS) entry which is preliminary data.</text>
</comment>
<gene>
    <name evidence="1" type="ORF">CCACVL1_09196</name>
</gene>
<accession>A0A1R3IXB8</accession>
<sequence>MARKPKGSTAAAAELSFYRELA</sequence>
<dbReference type="Proteomes" id="UP000188268">
    <property type="component" value="Unassembled WGS sequence"/>
</dbReference>
<organism evidence="1 2">
    <name type="scientific">Corchorus capsularis</name>
    <name type="common">Jute</name>
    <dbReference type="NCBI Taxonomy" id="210143"/>
    <lineage>
        <taxon>Eukaryota</taxon>
        <taxon>Viridiplantae</taxon>
        <taxon>Streptophyta</taxon>
        <taxon>Embryophyta</taxon>
        <taxon>Tracheophyta</taxon>
        <taxon>Spermatophyta</taxon>
        <taxon>Magnoliopsida</taxon>
        <taxon>eudicotyledons</taxon>
        <taxon>Gunneridae</taxon>
        <taxon>Pentapetalae</taxon>
        <taxon>rosids</taxon>
        <taxon>malvids</taxon>
        <taxon>Malvales</taxon>
        <taxon>Malvaceae</taxon>
        <taxon>Grewioideae</taxon>
        <taxon>Apeibeae</taxon>
        <taxon>Corchorus</taxon>
    </lineage>
</organism>